<organism evidence="1">
    <name type="scientific">Timema douglasi</name>
    <name type="common">Walking stick</name>
    <dbReference type="NCBI Taxonomy" id="61478"/>
    <lineage>
        <taxon>Eukaryota</taxon>
        <taxon>Metazoa</taxon>
        <taxon>Ecdysozoa</taxon>
        <taxon>Arthropoda</taxon>
        <taxon>Hexapoda</taxon>
        <taxon>Insecta</taxon>
        <taxon>Pterygota</taxon>
        <taxon>Neoptera</taxon>
        <taxon>Polyneoptera</taxon>
        <taxon>Phasmatodea</taxon>
        <taxon>Timematodea</taxon>
        <taxon>Timematoidea</taxon>
        <taxon>Timematidae</taxon>
        <taxon>Timema</taxon>
    </lineage>
</organism>
<reference evidence="1" key="1">
    <citation type="submission" date="2020-11" db="EMBL/GenBank/DDBJ databases">
        <authorList>
            <person name="Tran Van P."/>
        </authorList>
    </citation>
    <scope>NUCLEOTIDE SEQUENCE</scope>
</reference>
<proteinExistence type="predicted"/>
<protein>
    <submittedName>
        <fullName evidence="1">Uncharacterized protein</fullName>
    </submittedName>
</protein>
<accession>A0A7R8Z526</accession>
<dbReference type="EMBL" id="OA565112">
    <property type="protein sequence ID" value="CAD7196326.1"/>
    <property type="molecule type" value="Genomic_DNA"/>
</dbReference>
<evidence type="ECO:0000313" key="1">
    <source>
        <dbReference type="EMBL" id="CAD7196326.1"/>
    </source>
</evidence>
<name>A0A7R8Z526_TIMDO</name>
<dbReference type="AlphaFoldDB" id="A0A7R8Z526"/>
<gene>
    <name evidence="1" type="ORF">TDIB3V08_LOCUS2677</name>
</gene>
<sequence>MVHAKCRSPAIKEKGDSLVYTPNDDNPGLGYFEKLDPGPARPQKRVYHILNLTEASRRYLSQVESINTGADTYYAISGPGCQKMTLAFVSNCTVGSRCSRGSDCPISTDSCACHANNARCEHNTGNWWKEGLGEWGVNTHGPLYRRDEMIIVGFHYTAPSVIITQSNDTTLVAETVRHTLIPSERLPTDMKGQGFDPRLGTECFTGIMYITVYRNDPSLSVTRMQYVPKATLILMACDVGRPGNDAHMYIDWETYAVMGIKAMKSFSRPRGDNNIVLHSIALSRTPLPPPYPAVGSDSIVYLPSKLVQALNISVPSLYNILDPAKVTLLLRGVLQIAESAITWSGRQKTMQVRATSAIWPLRIRQTAKNGLRPYQLFRADTASESKPLSANRQLSGVVDNTLGKRGFILYRSHEAFSSSPETSALKISQTSAASIGLLRTPDGSVDCCEGSLSCTVCVRSLRPIALIGLVGGVVEGGRQIGLNGDLHLDCCDTPT</sequence>